<dbReference type="OrthoDB" id="9451547at2759"/>
<keyword evidence="4" id="KW-1185">Reference proteome</keyword>
<feature type="signal peptide" evidence="2">
    <location>
        <begin position="1"/>
        <end position="20"/>
    </location>
</feature>
<keyword evidence="2" id="KW-0732">Signal</keyword>
<dbReference type="VEuPathDB" id="FungiDB:BD410DRAFT_7053"/>
<accession>A0A4R5XDU3</accession>
<dbReference type="PANTHER" id="PTHR35043:SF7">
    <property type="entry name" value="TRANSCRIPTION FACTOR DOMAIN-CONTAINING PROTEIN"/>
    <property type="match status" value="1"/>
</dbReference>
<feature type="chain" id="PRO_5020983278" evidence="2">
    <location>
        <begin position="21"/>
        <end position="430"/>
    </location>
</feature>
<organism evidence="3 4">
    <name type="scientific">Rickenella mellea</name>
    <dbReference type="NCBI Taxonomy" id="50990"/>
    <lineage>
        <taxon>Eukaryota</taxon>
        <taxon>Fungi</taxon>
        <taxon>Dikarya</taxon>
        <taxon>Basidiomycota</taxon>
        <taxon>Agaricomycotina</taxon>
        <taxon>Agaricomycetes</taxon>
        <taxon>Hymenochaetales</taxon>
        <taxon>Rickenellaceae</taxon>
        <taxon>Rickenella</taxon>
    </lineage>
</organism>
<protein>
    <submittedName>
        <fullName evidence="3">Uncharacterized protein</fullName>
    </submittedName>
</protein>
<dbReference type="EMBL" id="ML170156">
    <property type="protein sequence ID" value="TDL29163.1"/>
    <property type="molecule type" value="Genomic_DNA"/>
</dbReference>
<dbReference type="AlphaFoldDB" id="A0A4R5XDU3"/>
<keyword evidence="1" id="KW-0472">Membrane</keyword>
<evidence type="ECO:0000313" key="4">
    <source>
        <dbReference type="Proteomes" id="UP000294933"/>
    </source>
</evidence>
<evidence type="ECO:0000256" key="2">
    <source>
        <dbReference type="SAM" id="SignalP"/>
    </source>
</evidence>
<gene>
    <name evidence="3" type="ORF">BD410DRAFT_7053</name>
</gene>
<feature type="transmembrane region" description="Helical" evidence="1">
    <location>
        <begin position="307"/>
        <end position="328"/>
    </location>
</feature>
<dbReference type="PANTHER" id="PTHR35043">
    <property type="entry name" value="TRANSCRIPTION FACTOR DOMAIN-CONTAINING PROTEIN"/>
    <property type="match status" value="1"/>
</dbReference>
<evidence type="ECO:0000313" key="3">
    <source>
        <dbReference type="EMBL" id="TDL29163.1"/>
    </source>
</evidence>
<feature type="transmembrane region" description="Helical" evidence="1">
    <location>
        <begin position="82"/>
        <end position="102"/>
    </location>
</feature>
<evidence type="ECO:0000256" key="1">
    <source>
        <dbReference type="SAM" id="Phobius"/>
    </source>
</evidence>
<keyword evidence="1" id="KW-0812">Transmembrane</keyword>
<feature type="transmembrane region" description="Helical" evidence="1">
    <location>
        <begin position="387"/>
        <end position="408"/>
    </location>
</feature>
<dbReference type="Proteomes" id="UP000294933">
    <property type="component" value="Unassembled WGS sequence"/>
</dbReference>
<feature type="transmembrane region" description="Helical" evidence="1">
    <location>
        <begin position="340"/>
        <end position="360"/>
    </location>
</feature>
<proteinExistence type="predicted"/>
<feature type="transmembrane region" description="Helical" evidence="1">
    <location>
        <begin position="44"/>
        <end position="62"/>
    </location>
</feature>
<keyword evidence="1" id="KW-1133">Transmembrane helix</keyword>
<name>A0A4R5XDU3_9AGAM</name>
<sequence>MSLPLALYYLTLQSLQFVQASPISPLNRRDASSCDESQDTRSISSIIWSCLATVFLCTWVAIHPNIPPPEKSIVTTLRRVGIMAMAVISPELVIMWAMRQWLVSRKLRKKYENMGWTQTHGFFALMGGFMLYEGDQPIRTLLPDELELLFLAGQIDFPHITEEEIKDRSKGDFVSKGLVIVQTGWFIMQCVARGVEHLPITKLELSTLAFAVLNLATYALWWNKPLNVKRPFRVYQDKLSDTQSILLYGESESESEGGRQPSVVHRILGVITAPMAPFAHMAHPPDIRPGAKTLPAFYAGSLAKSELWMVILAAGTVAIAFGAIHCVAWSFQFPSHTERLIWRVSSFIIMGLPVAILVLHTDHRTHETPLILQAGAAETPVRHKVNAAVFVFITYFIARVALMVLAFMSMRVLPPQEYQIVHWTNIIPHI</sequence>
<reference evidence="3 4" key="1">
    <citation type="submission" date="2018-06" db="EMBL/GenBank/DDBJ databases">
        <title>A transcriptomic atlas of mushroom development highlights an independent origin of complex multicellularity.</title>
        <authorList>
            <consortium name="DOE Joint Genome Institute"/>
            <person name="Krizsan K."/>
            <person name="Almasi E."/>
            <person name="Merenyi Z."/>
            <person name="Sahu N."/>
            <person name="Viragh M."/>
            <person name="Koszo T."/>
            <person name="Mondo S."/>
            <person name="Kiss B."/>
            <person name="Balint B."/>
            <person name="Kues U."/>
            <person name="Barry K."/>
            <person name="Hegedus J.C."/>
            <person name="Henrissat B."/>
            <person name="Johnson J."/>
            <person name="Lipzen A."/>
            <person name="Ohm R."/>
            <person name="Nagy I."/>
            <person name="Pangilinan J."/>
            <person name="Yan J."/>
            <person name="Xiong Y."/>
            <person name="Grigoriev I.V."/>
            <person name="Hibbett D.S."/>
            <person name="Nagy L.G."/>
        </authorList>
    </citation>
    <scope>NUCLEOTIDE SEQUENCE [LARGE SCALE GENOMIC DNA]</scope>
    <source>
        <strain evidence="3 4">SZMC22713</strain>
    </source>
</reference>